<reference evidence="3 4" key="1">
    <citation type="journal article" date="2005" name="PLoS Biol.">
        <title>The genomes of Oryza sativa: a history of duplications.</title>
        <authorList>
            <person name="Yu J."/>
            <person name="Wang J."/>
            <person name="Lin W."/>
            <person name="Li S."/>
            <person name="Li H."/>
            <person name="Zhou J."/>
            <person name="Ni P."/>
            <person name="Dong W."/>
            <person name="Hu S."/>
            <person name="Zeng C."/>
            <person name="Zhang J."/>
            <person name="Zhang Y."/>
            <person name="Li R."/>
            <person name="Xu Z."/>
            <person name="Li S."/>
            <person name="Li X."/>
            <person name="Zheng H."/>
            <person name="Cong L."/>
            <person name="Lin L."/>
            <person name="Yin J."/>
            <person name="Geng J."/>
            <person name="Li G."/>
            <person name="Shi J."/>
            <person name="Liu J."/>
            <person name="Lv H."/>
            <person name="Li J."/>
            <person name="Wang J."/>
            <person name="Deng Y."/>
            <person name="Ran L."/>
            <person name="Shi X."/>
            <person name="Wang X."/>
            <person name="Wu Q."/>
            <person name="Li C."/>
            <person name="Ren X."/>
            <person name="Wang J."/>
            <person name="Wang X."/>
            <person name="Li D."/>
            <person name="Liu D."/>
            <person name="Zhang X."/>
            <person name="Ji Z."/>
            <person name="Zhao W."/>
            <person name="Sun Y."/>
            <person name="Zhang Z."/>
            <person name="Bao J."/>
            <person name="Han Y."/>
            <person name="Dong L."/>
            <person name="Ji J."/>
            <person name="Chen P."/>
            <person name="Wu S."/>
            <person name="Liu J."/>
            <person name="Xiao Y."/>
            <person name="Bu D."/>
            <person name="Tan J."/>
            <person name="Yang L."/>
            <person name="Ye C."/>
            <person name="Zhang J."/>
            <person name="Xu J."/>
            <person name="Zhou Y."/>
            <person name="Yu Y."/>
            <person name="Zhang B."/>
            <person name="Zhuang S."/>
            <person name="Wei H."/>
            <person name="Liu B."/>
            <person name="Lei M."/>
            <person name="Yu H."/>
            <person name="Li Y."/>
            <person name="Xu H."/>
            <person name="Wei S."/>
            <person name="He X."/>
            <person name="Fang L."/>
            <person name="Zhang Z."/>
            <person name="Zhang Y."/>
            <person name="Huang X."/>
            <person name="Su Z."/>
            <person name="Tong W."/>
            <person name="Li J."/>
            <person name="Tong Z."/>
            <person name="Li S."/>
            <person name="Ye J."/>
            <person name="Wang L."/>
            <person name="Fang L."/>
            <person name="Lei T."/>
            <person name="Chen C."/>
            <person name="Chen H."/>
            <person name="Xu Z."/>
            <person name="Li H."/>
            <person name="Huang H."/>
            <person name="Zhang F."/>
            <person name="Xu H."/>
            <person name="Li N."/>
            <person name="Zhao C."/>
            <person name="Li S."/>
            <person name="Dong L."/>
            <person name="Huang Y."/>
            <person name="Li L."/>
            <person name="Xi Y."/>
            <person name="Qi Q."/>
            <person name="Li W."/>
            <person name="Zhang B."/>
            <person name="Hu W."/>
            <person name="Zhang Y."/>
            <person name="Tian X."/>
            <person name="Jiao Y."/>
            <person name="Liang X."/>
            <person name="Jin J."/>
            <person name="Gao L."/>
            <person name="Zheng W."/>
            <person name="Hao B."/>
            <person name="Liu S."/>
            <person name="Wang W."/>
            <person name="Yuan L."/>
            <person name="Cao M."/>
            <person name="McDermott J."/>
            <person name="Samudrala R."/>
            <person name="Wang J."/>
            <person name="Wong G.K."/>
            <person name="Yang H."/>
        </authorList>
    </citation>
    <scope>NUCLEOTIDE SEQUENCE [LARGE SCALE GENOMIC DNA]</scope>
    <source>
        <strain evidence="4">cv. 93-11</strain>
    </source>
</reference>
<protein>
    <recommendedName>
        <fullName evidence="5">Reverse transcriptase domain-containing protein</fullName>
    </recommendedName>
</protein>
<dbReference type="HOGENOM" id="CLU_000680_33_0_1"/>
<dbReference type="PANTHER" id="PTHR33116:SF86">
    <property type="entry name" value="REVERSE TRANSCRIPTASE DOMAIN-CONTAINING PROTEIN"/>
    <property type="match status" value="1"/>
</dbReference>
<dbReference type="STRING" id="39946.B8AWD5"/>
<evidence type="ECO:0000313" key="3">
    <source>
        <dbReference type="EMBL" id="EEC78920.1"/>
    </source>
</evidence>
<accession>B8AWD5</accession>
<dbReference type="InterPro" id="IPR026960">
    <property type="entry name" value="RVT-Znf"/>
</dbReference>
<evidence type="ECO:0008006" key="5">
    <source>
        <dbReference type="Google" id="ProtNLM"/>
    </source>
</evidence>
<feature type="domain" description="Reverse transcriptase zinc-binding" evidence="2">
    <location>
        <begin position="531"/>
        <end position="614"/>
    </location>
</feature>
<dbReference type="OMA" id="WRILMEP"/>
<dbReference type="EMBL" id="CM000130">
    <property type="protein sequence ID" value="EEC78920.1"/>
    <property type="molecule type" value="Genomic_DNA"/>
</dbReference>
<dbReference type="Gramene" id="BGIOSGA019559-TA">
    <property type="protein sequence ID" value="BGIOSGA019559-PA"/>
    <property type="gene ID" value="BGIOSGA019559"/>
</dbReference>
<proteinExistence type="predicted"/>
<dbReference type="AlphaFoldDB" id="B8AWD5"/>
<evidence type="ECO:0000313" key="4">
    <source>
        <dbReference type="Proteomes" id="UP000007015"/>
    </source>
</evidence>
<dbReference type="Proteomes" id="UP000007015">
    <property type="component" value="Chromosome 5"/>
</dbReference>
<feature type="domain" description="Reverse transcriptase" evidence="1">
    <location>
        <begin position="123"/>
        <end position="247"/>
    </location>
</feature>
<evidence type="ECO:0000259" key="1">
    <source>
        <dbReference type="Pfam" id="PF00078"/>
    </source>
</evidence>
<dbReference type="InterPro" id="IPR000477">
    <property type="entry name" value="RT_dom"/>
</dbReference>
<dbReference type="PANTHER" id="PTHR33116">
    <property type="entry name" value="REVERSE TRANSCRIPTASE ZINC-BINDING DOMAIN-CONTAINING PROTEIN-RELATED-RELATED"/>
    <property type="match status" value="1"/>
</dbReference>
<gene>
    <name evidence="3" type="ORF">OsI_19335</name>
</gene>
<organism evidence="3 4">
    <name type="scientific">Oryza sativa subsp. indica</name>
    <name type="common">Rice</name>
    <dbReference type="NCBI Taxonomy" id="39946"/>
    <lineage>
        <taxon>Eukaryota</taxon>
        <taxon>Viridiplantae</taxon>
        <taxon>Streptophyta</taxon>
        <taxon>Embryophyta</taxon>
        <taxon>Tracheophyta</taxon>
        <taxon>Spermatophyta</taxon>
        <taxon>Magnoliopsida</taxon>
        <taxon>Liliopsida</taxon>
        <taxon>Poales</taxon>
        <taxon>Poaceae</taxon>
        <taxon>BOP clade</taxon>
        <taxon>Oryzoideae</taxon>
        <taxon>Oryzeae</taxon>
        <taxon>Oryzinae</taxon>
        <taxon>Oryza</taxon>
        <taxon>Oryza sativa</taxon>
    </lineage>
</organism>
<sequence length="616" mass="70465">MCKNVVREIENVWKELVAATLSNADSGSLRRLSDKLHELLYREEMLWLQRSRINWLKEGDRNTRFFHSRAVWRAKKNRISKLRDADGNVKTSIPVLENMATEYFKNLFSADSTLDHSKVTRLIHQKCITTVRYSVKFNGSLLPTFAPSRGLRQGDPLSPFLFLFVADGLSLLLELEEKVIQGAISPVQVCRRAPDISHLLCAGDTLLFFKADNQQAEAVKGTLTNYAAATGQVINPSKCSIMFGDSSPTEVRDAISHTLQISSAGFEDRYLGFPTPDGRMHKGKFQSLQSKMWKRVILWGENFLFSGGKEILIKSVLQAIPVYVMGLFKLPDSVCEDLTRISRNFWWGAENRKRKTHWKSWDCLTKPKNQGGLGFRDFKLFNQALLSRQAWRLIDNPDSLCARVLKAKYYPNGSLVDTSFSGCASPCWKAIEFGLALLKEGIIWRVGNGKSIRIWRDPWLPRDFSRRPITRKNNCRLKWVSELFTEQGSWDEAKVRRLFLPIDAETIVKIRIRSREEDDFVACHPDQHGRFSVRSAYSWALRMKLSNENSSSSGMNPRNAWNIIWKCNIPQKVKIFGWKAVSNGLSTLENKVKRTLERDATCQICGTEKEDTLHST</sequence>
<name>B8AWD5_ORYSI</name>
<keyword evidence="4" id="KW-1185">Reference proteome</keyword>
<dbReference type="Pfam" id="PF00078">
    <property type="entry name" value="RVT_1"/>
    <property type="match status" value="1"/>
</dbReference>
<evidence type="ECO:0000259" key="2">
    <source>
        <dbReference type="Pfam" id="PF13966"/>
    </source>
</evidence>
<dbReference type="Pfam" id="PF13966">
    <property type="entry name" value="zf-RVT"/>
    <property type="match status" value="1"/>
</dbReference>